<dbReference type="EMBL" id="MFLF01000014">
    <property type="protein sequence ID" value="OGG59533.1"/>
    <property type="molecule type" value="Genomic_DNA"/>
</dbReference>
<dbReference type="Proteomes" id="UP000178794">
    <property type="component" value="Unassembled WGS sequence"/>
</dbReference>
<dbReference type="InterPro" id="IPR015797">
    <property type="entry name" value="NUDIX_hydrolase-like_dom_sf"/>
</dbReference>
<dbReference type="PANTHER" id="PTHR43046">
    <property type="entry name" value="GDP-MANNOSE MANNOSYL HYDROLASE"/>
    <property type="match status" value="1"/>
</dbReference>
<reference evidence="4 5" key="1">
    <citation type="journal article" date="2016" name="Nat. Commun.">
        <title>Thousands of microbial genomes shed light on interconnected biogeochemical processes in an aquifer system.</title>
        <authorList>
            <person name="Anantharaman K."/>
            <person name="Brown C.T."/>
            <person name="Hug L.A."/>
            <person name="Sharon I."/>
            <person name="Castelle C.J."/>
            <person name="Probst A.J."/>
            <person name="Thomas B.C."/>
            <person name="Singh A."/>
            <person name="Wilkins M.J."/>
            <person name="Karaoz U."/>
            <person name="Brodie E.L."/>
            <person name="Williams K.H."/>
            <person name="Hubbard S.S."/>
            <person name="Banfield J.F."/>
        </authorList>
    </citation>
    <scope>NUCLEOTIDE SEQUENCE [LARGE SCALE GENOMIC DNA]</scope>
</reference>
<keyword evidence="2" id="KW-0378">Hydrolase</keyword>
<dbReference type="STRING" id="1798492.A3C89_01070"/>
<dbReference type="InterPro" id="IPR000086">
    <property type="entry name" value="NUDIX_hydrolase_dom"/>
</dbReference>
<dbReference type="GO" id="GO:0016787">
    <property type="term" value="F:hydrolase activity"/>
    <property type="evidence" value="ECO:0007669"/>
    <property type="project" value="UniProtKB-KW"/>
</dbReference>
<comment type="cofactor">
    <cofactor evidence="1">
        <name>Mg(2+)</name>
        <dbReference type="ChEBI" id="CHEBI:18420"/>
    </cofactor>
</comment>
<dbReference type="AlphaFoldDB" id="A0A1F6DDM8"/>
<comment type="caution">
    <text evidence="4">The sequence shown here is derived from an EMBL/GenBank/DDBJ whole genome shotgun (WGS) entry which is preliminary data.</text>
</comment>
<accession>A0A1F6DDM8</accession>
<evidence type="ECO:0000256" key="2">
    <source>
        <dbReference type="ARBA" id="ARBA00022801"/>
    </source>
</evidence>
<evidence type="ECO:0000313" key="5">
    <source>
        <dbReference type="Proteomes" id="UP000178794"/>
    </source>
</evidence>
<protein>
    <recommendedName>
        <fullName evidence="3">Nudix hydrolase domain-containing protein</fullName>
    </recommendedName>
</protein>
<dbReference type="PRINTS" id="PR00502">
    <property type="entry name" value="NUDIXFAMILY"/>
</dbReference>
<sequence>MKPRQRAKALITRRDGMHVGVRGWLEPWRRRWSLPGGGLEQGETPEEALWRELEEEIAFTCPGDNLHTTTYLGAHTHWVFYIGLPYKTVTHLFRIELRGDITLSPSREIRVAQWVHPDAFTETLAEYTELLKGIQKM</sequence>
<feature type="domain" description="Nudix hydrolase" evidence="3">
    <location>
        <begin position="1"/>
        <end position="137"/>
    </location>
</feature>
<evidence type="ECO:0000256" key="1">
    <source>
        <dbReference type="ARBA" id="ARBA00001946"/>
    </source>
</evidence>
<proteinExistence type="predicted"/>
<dbReference type="SUPFAM" id="SSF55811">
    <property type="entry name" value="Nudix"/>
    <property type="match status" value="1"/>
</dbReference>
<dbReference type="PROSITE" id="PS51462">
    <property type="entry name" value="NUDIX"/>
    <property type="match status" value="1"/>
</dbReference>
<gene>
    <name evidence="4" type="ORF">A3C89_01070</name>
</gene>
<dbReference type="CDD" id="cd02883">
    <property type="entry name" value="NUDIX_Hydrolase"/>
    <property type="match status" value="1"/>
</dbReference>
<evidence type="ECO:0000259" key="3">
    <source>
        <dbReference type="PROSITE" id="PS51462"/>
    </source>
</evidence>
<dbReference type="Gene3D" id="3.90.79.10">
    <property type="entry name" value="Nucleoside Triphosphate Pyrophosphohydrolase"/>
    <property type="match status" value="1"/>
</dbReference>
<organism evidence="4 5">
    <name type="scientific">Candidatus Kaiserbacteria bacterium RIFCSPHIGHO2_02_FULL_50_50</name>
    <dbReference type="NCBI Taxonomy" id="1798492"/>
    <lineage>
        <taxon>Bacteria</taxon>
        <taxon>Candidatus Kaiseribacteriota</taxon>
    </lineage>
</organism>
<name>A0A1F6DDM8_9BACT</name>
<dbReference type="Pfam" id="PF00293">
    <property type="entry name" value="NUDIX"/>
    <property type="match status" value="1"/>
</dbReference>
<evidence type="ECO:0000313" key="4">
    <source>
        <dbReference type="EMBL" id="OGG59533.1"/>
    </source>
</evidence>
<dbReference type="PANTHER" id="PTHR43046:SF14">
    <property type="entry name" value="MUTT_NUDIX FAMILY PROTEIN"/>
    <property type="match status" value="1"/>
</dbReference>
<dbReference type="InterPro" id="IPR020476">
    <property type="entry name" value="Nudix_hydrolase"/>
</dbReference>